<dbReference type="GeneID" id="95420346"/>
<name>A0A0H3FPI3_RAHSY</name>
<dbReference type="PANTHER" id="PTHR38039:SF1">
    <property type="entry name" value="TOXIN YOEB"/>
    <property type="match status" value="1"/>
</dbReference>
<evidence type="ECO:0000313" key="8">
    <source>
        <dbReference type="EMBL" id="MFD3226597.1"/>
    </source>
</evidence>
<dbReference type="InterPro" id="IPR009614">
    <property type="entry name" value="YoeB_toxin"/>
</dbReference>
<dbReference type="EMBL" id="CP002507">
    <property type="protein sequence ID" value="ADW76728.1"/>
    <property type="molecule type" value="Genomic_DNA"/>
</dbReference>
<dbReference type="AlphaFoldDB" id="A0A0H3FPI3"/>
<reference evidence="8 10" key="3">
    <citation type="submission" date="2024-09" db="EMBL/GenBank/DDBJ databases">
        <title>Genomes of Rahnella.</title>
        <authorList>
            <person name="Mnguni F.C."/>
            <person name="Shin G.Y."/>
            <person name="Coutinho T."/>
        </authorList>
    </citation>
    <scope>NUCLEOTIDE SEQUENCE [LARGE SCALE GENOMIC DNA]</scope>
    <source>
        <strain evidence="8 10">20WA0057</strain>
    </source>
</reference>
<dbReference type="NCBIfam" id="TIGR02116">
    <property type="entry name" value="toxin_Txe_YoeB"/>
    <property type="match status" value="1"/>
</dbReference>
<keyword evidence="5" id="KW-0378">Hydrolase</keyword>
<comment type="similarity">
    <text evidence="1">Belongs to the YoeB family.</text>
</comment>
<gene>
    <name evidence="7" type="ordered locus">Rahaq_5165</name>
    <name evidence="8" type="ORF">ACFPK4_23945</name>
</gene>
<reference evidence="7 9" key="2">
    <citation type="journal article" date="2012" name="J. Bacteriol.">
        <title>Complete Genome Sequence of Rahnella sp. Strain Y9602, a Gammaproteobacterium Isolate from Metal- and Radionuclide-Contaminated Soil.</title>
        <authorList>
            <person name="Martinez R.J."/>
            <person name="Bruce D."/>
            <person name="Detter C."/>
            <person name="Goodwin L.A."/>
            <person name="Han J."/>
            <person name="Han C.S."/>
            <person name="Held B."/>
            <person name="Land M.L."/>
            <person name="Mikhailova N."/>
            <person name="Nolan M."/>
            <person name="Pennacchio L."/>
            <person name="Pitluck S."/>
            <person name="Tapia R."/>
            <person name="Woyke T."/>
            <person name="Sobecky P.A."/>
        </authorList>
    </citation>
    <scope>NUCLEOTIDE SEQUENCE [LARGE SCALE GENOMIC DNA]</scope>
    <source>
        <strain evidence="7 9">Y9602</strain>
        <plasmid evidence="7 9">pRAHAQ02</plasmid>
    </source>
</reference>
<dbReference type="EMBL" id="JBHUCJ010000095">
    <property type="protein sequence ID" value="MFD3226597.1"/>
    <property type="molecule type" value="Genomic_DNA"/>
</dbReference>
<dbReference type="Proteomes" id="UP001598201">
    <property type="component" value="Unassembled WGS sequence"/>
</dbReference>
<dbReference type="GO" id="GO:0006401">
    <property type="term" value="P:RNA catabolic process"/>
    <property type="evidence" value="ECO:0007669"/>
    <property type="project" value="InterPro"/>
</dbReference>
<evidence type="ECO:0000313" key="7">
    <source>
        <dbReference type="EMBL" id="ADW76728.1"/>
    </source>
</evidence>
<dbReference type="HOGENOM" id="CLU_169492_2_2_6"/>
<dbReference type="Pfam" id="PF06769">
    <property type="entry name" value="YoeB_toxin"/>
    <property type="match status" value="1"/>
</dbReference>
<sequence>MKTRFTKRGAADYQYWQGSNAKIFERIRILIHAIHADPLGGIGKPERLRHYKNPALYSRRIDREHRLVYSMVNDELTIIACRYHYDDV</sequence>
<dbReference type="PANTHER" id="PTHR38039">
    <property type="entry name" value="TOXIN YOEB"/>
    <property type="match status" value="1"/>
</dbReference>
<geneLocation type="plasmid" evidence="7 9">
    <name>pRAHAQ02</name>
</geneLocation>
<organism evidence="7 9">
    <name type="scientific">Rahnella sp. (strain Y9602)</name>
    <dbReference type="NCBI Taxonomy" id="2703885"/>
    <lineage>
        <taxon>Bacteria</taxon>
        <taxon>Pseudomonadati</taxon>
        <taxon>Pseudomonadota</taxon>
        <taxon>Gammaproteobacteria</taxon>
        <taxon>Enterobacterales</taxon>
        <taxon>Yersiniaceae</taxon>
        <taxon>Rahnella</taxon>
    </lineage>
</organism>
<keyword evidence="4" id="KW-0255">Endonuclease</keyword>
<protein>
    <recommendedName>
        <fullName evidence="6">Putative mRNA interferase YoeB</fullName>
    </recommendedName>
</protein>
<dbReference type="Proteomes" id="UP000007257">
    <property type="component" value="Plasmid pRAHAQ02"/>
</dbReference>
<keyword evidence="2" id="KW-1277">Toxin-antitoxin system</keyword>
<dbReference type="GO" id="GO:0045892">
    <property type="term" value="P:negative regulation of DNA-templated transcription"/>
    <property type="evidence" value="ECO:0007669"/>
    <property type="project" value="TreeGrafter"/>
</dbReference>
<reference evidence="9" key="1">
    <citation type="submission" date="2011-01" db="EMBL/GenBank/DDBJ databases">
        <title>Complete sequence of plasmid2 of Rahnella sp. Y9602.</title>
        <authorList>
            <consortium name="US DOE Joint Genome Institute"/>
            <person name="Lucas S."/>
            <person name="Copeland A."/>
            <person name="Lapidus A."/>
            <person name="Cheng J.-F."/>
            <person name="Goodwin L."/>
            <person name="Pitluck S."/>
            <person name="Lu M."/>
            <person name="Detter J.C."/>
            <person name="Han C."/>
            <person name="Tapia R."/>
            <person name="Land M."/>
            <person name="Hauser L."/>
            <person name="Kyrpides N."/>
            <person name="Ivanova N."/>
            <person name="Ovchinnikova G."/>
            <person name="Pagani I."/>
            <person name="Sobecky P.A."/>
            <person name="Martinez R.J."/>
            <person name="Woyke T."/>
        </authorList>
    </citation>
    <scope>NUCLEOTIDE SEQUENCE [LARGE SCALE GENOMIC DNA]</scope>
    <source>
        <strain evidence="9">Y9602</strain>
        <plasmid evidence="9">pRAHAQ02</plasmid>
    </source>
</reference>
<dbReference type="KEGG" id="rah:Rahaq_5165"/>
<evidence type="ECO:0000256" key="6">
    <source>
        <dbReference type="ARBA" id="ARBA00030388"/>
    </source>
</evidence>
<dbReference type="Gene3D" id="3.30.2310.20">
    <property type="entry name" value="RelE-like"/>
    <property type="match status" value="1"/>
</dbReference>
<proteinExistence type="inferred from homology"/>
<dbReference type="SUPFAM" id="SSF143011">
    <property type="entry name" value="RelE-like"/>
    <property type="match status" value="1"/>
</dbReference>
<evidence type="ECO:0000313" key="10">
    <source>
        <dbReference type="Proteomes" id="UP001598201"/>
    </source>
</evidence>
<evidence type="ECO:0000256" key="2">
    <source>
        <dbReference type="ARBA" id="ARBA00022649"/>
    </source>
</evidence>
<dbReference type="RefSeq" id="WP_013578404.1">
    <property type="nucleotide sequence ID" value="NC_015063.1"/>
</dbReference>
<dbReference type="GO" id="GO:0004519">
    <property type="term" value="F:endonuclease activity"/>
    <property type="evidence" value="ECO:0007669"/>
    <property type="project" value="UniProtKB-KW"/>
</dbReference>
<dbReference type="OrthoDB" id="9801102at2"/>
<dbReference type="InterPro" id="IPR035093">
    <property type="entry name" value="RelE/ParE_toxin_dom_sf"/>
</dbReference>
<evidence type="ECO:0000256" key="4">
    <source>
        <dbReference type="ARBA" id="ARBA00022759"/>
    </source>
</evidence>
<accession>A0A0H3FPI3</accession>
<keyword evidence="10" id="KW-1185">Reference proteome</keyword>
<keyword evidence="3" id="KW-0540">Nuclease</keyword>
<evidence type="ECO:0000313" key="9">
    <source>
        <dbReference type="Proteomes" id="UP000007257"/>
    </source>
</evidence>
<keyword evidence="7" id="KW-0614">Plasmid</keyword>
<dbReference type="GO" id="GO:0016787">
    <property type="term" value="F:hydrolase activity"/>
    <property type="evidence" value="ECO:0007669"/>
    <property type="project" value="UniProtKB-KW"/>
</dbReference>
<evidence type="ECO:0000256" key="5">
    <source>
        <dbReference type="ARBA" id="ARBA00022801"/>
    </source>
</evidence>
<evidence type="ECO:0000256" key="3">
    <source>
        <dbReference type="ARBA" id="ARBA00022722"/>
    </source>
</evidence>
<evidence type="ECO:0000256" key="1">
    <source>
        <dbReference type="ARBA" id="ARBA00008172"/>
    </source>
</evidence>